<dbReference type="AlphaFoldDB" id="A0A0A9AQL9"/>
<sequence length="28" mass="3145">MTTTTTKTPHVSCLQRQKCIPKFAHAKS</sequence>
<name>A0A0A9AQL9_ARUDO</name>
<evidence type="ECO:0000313" key="1">
    <source>
        <dbReference type="EMBL" id="JAD53436.1"/>
    </source>
</evidence>
<protein>
    <submittedName>
        <fullName evidence="1">Uncharacterized protein</fullName>
    </submittedName>
</protein>
<reference evidence="1" key="1">
    <citation type="submission" date="2014-09" db="EMBL/GenBank/DDBJ databases">
        <authorList>
            <person name="Magalhaes I.L.F."/>
            <person name="Oliveira U."/>
            <person name="Santos F.R."/>
            <person name="Vidigal T.H.D.A."/>
            <person name="Brescovit A.D."/>
            <person name="Santos A.J."/>
        </authorList>
    </citation>
    <scope>NUCLEOTIDE SEQUENCE</scope>
    <source>
        <tissue evidence="1">Shoot tissue taken approximately 20 cm above the soil surface</tissue>
    </source>
</reference>
<reference evidence="1" key="2">
    <citation type="journal article" date="2015" name="Data Brief">
        <title>Shoot transcriptome of the giant reed, Arundo donax.</title>
        <authorList>
            <person name="Barrero R.A."/>
            <person name="Guerrero F.D."/>
            <person name="Moolhuijzen P."/>
            <person name="Goolsby J.A."/>
            <person name="Tidwell J."/>
            <person name="Bellgard S.E."/>
            <person name="Bellgard M.I."/>
        </authorList>
    </citation>
    <scope>NUCLEOTIDE SEQUENCE</scope>
    <source>
        <tissue evidence="1">Shoot tissue taken approximately 20 cm above the soil surface</tissue>
    </source>
</reference>
<proteinExistence type="predicted"/>
<accession>A0A0A9AQL9</accession>
<organism evidence="1">
    <name type="scientific">Arundo donax</name>
    <name type="common">Giant reed</name>
    <name type="synonym">Donax arundinaceus</name>
    <dbReference type="NCBI Taxonomy" id="35708"/>
    <lineage>
        <taxon>Eukaryota</taxon>
        <taxon>Viridiplantae</taxon>
        <taxon>Streptophyta</taxon>
        <taxon>Embryophyta</taxon>
        <taxon>Tracheophyta</taxon>
        <taxon>Spermatophyta</taxon>
        <taxon>Magnoliopsida</taxon>
        <taxon>Liliopsida</taxon>
        <taxon>Poales</taxon>
        <taxon>Poaceae</taxon>
        <taxon>PACMAD clade</taxon>
        <taxon>Arundinoideae</taxon>
        <taxon>Arundineae</taxon>
        <taxon>Arundo</taxon>
    </lineage>
</organism>
<dbReference type="EMBL" id="GBRH01244459">
    <property type="protein sequence ID" value="JAD53436.1"/>
    <property type="molecule type" value="Transcribed_RNA"/>
</dbReference>